<keyword evidence="2" id="KW-0732">Signal</keyword>
<feature type="domain" description="3-keto-alpha-glucoside-1,2-lyase/3-keto-2-hydroxy-glucal hydratase" evidence="3">
    <location>
        <begin position="83"/>
        <end position="267"/>
    </location>
</feature>
<organism evidence="4 5">
    <name type="scientific">Rubrivirga litoralis</name>
    <dbReference type="NCBI Taxonomy" id="3075598"/>
    <lineage>
        <taxon>Bacteria</taxon>
        <taxon>Pseudomonadati</taxon>
        <taxon>Rhodothermota</taxon>
        <taxon>Rhodothermia</taxon>
        <taxon>Rhodothermales</taxon>
        <taxon>Rubricoccaceae</taxon>
        <taxon>Rubrivirga</taxon>
    </lineage>
</organism>
<reference evidence="4 5" key="1">
    <citation type="submission" date="2023-09" db="EMBL/GenBank/DDBJ databases">
        <authorList>
            <person name="Rey-Velasco X."/>
        </authorList>
    </citation>
    <scope>NUCLEOTIDE SEQUENCE [LARGE SCALE GENOMIC DNA]</scope>
    <source>
        <strain evidence="4 5">F394</strain>
    </source>
</reference>
<protein>
    <submittedName>
        <fullName evidence="4">DUF1080 domain-containing protein</fullName>
    </submittedName>
</protein>
<evidence type="ECO:0000256" key="2">
    <source>
        <dbReference type="SAM" id="SignalP"/>
    </source>
</evidence>
<dbReference type="RefSeq" id="WP_311662465.1">
    <property type="nucleotide sequence ID" value="NZ_JAVRHT010000008.1"/>
</dbReference>
<gene>
    <name evidence="4" type="ORF">RM540_05110</name>
</gene>
<feature type="signal peptide" evidence="2">
    <location>
        <begin position="1"/>
        <end position="28"/>
    </location>
</feature>
<name>A0ABU3BPA2_9BACT</name>
<evidence type="ECO:0000313" key="4">
    <source>
        <dbReference type="EMBL" id="MDT0631123.1"/>
    </source>
</evidence>
<sequence>MLLRPALALAAALGLGACATTAPPPAPAMPADEGAPPAHTLPWRQHDVDRPAPPRVEPAASYAAPPADATVLIPADPSGPAALAAWEAPDGSPAPWRVEGGAVVVEPGSGPIQTTEDFGDLQLHVEWRAADEPAKTGQDRSNSGVFLIDGRYEVQILDTYDNATYPDGMAGAIYGQFPPLANALRPSGEWQAYDVFFRGPRFGEGGVLEEPARLTVLVNGVLVQNNELLPGMTIWLESLPYAPHPRAGAIQLQDHGSPVQFRNLWVRETPDRPAPPAGYAQVDGVDLTDAQYDRLVGTYDRDNNEGQFVIERTDDGLGLSMPWRPGVLRMVPTSPSTFRLAHTAGRLTFDVGADGRPAGLTFDMGGGTYRAAPAGGAAGG</sequence>
<dbReference type="InterPro" id="IPR010496">
    <property type="entry name" value="AL/BT2_dom"/>
</dbReference>
<dbReference type="Pfam" id="PF06439">
    <property type="entry name" value="3keto-disac_hyd"/>
    <property type="match status" value="1"/>
</dbReference>
<feature type="compositionally biased region" description="Low complexity" evidence="1">
    <location>
        <begin position="29"/>
        <end position="38"/>
    </location>
</feature>
<dbReference type="EMBL" id="JAVRHT010000008">
    <property type="protein sequence ID" value="MDT0631123.1"/>
    <property type="molecule type" value="Genomic_DNA"/>
</dbReference>
<feature type="chain" id="PRO_5047415359" evidence="2">
    <location>
        <begin position="29"/>
        <end position="380"/>
    </location>
</feature>
<evidence type="ECO:0000256" key="1">
    <source>
        <dbReference type="SAM" id="MobiDB-lite"/>
    </source>
</evidence>
<feature type="region of interest" description="Disordered" evidence="1">
    <location>
        <begin position="24"/>
        <end position="63"/>
    </location>
</feature>
<accession>A0ABU3BPA2</accession>
<keyword evidence="5" id="KW-1185">Reference proteome</keyword>
<dbReference type="Proteomes" id="UP001267426">
    <property type="component" value="Unassembled WGS sequence"/>
</dbReference>
<evidence type="ECO:0000313" key="5">
    <source>
        <dbReference type="Proteomes" id="UP001267426"/>
    </source>
</evidence>
<proteinExistence type="predicted"/>
<evidence type="ECO:0000259" key="3">
    <source>
        <dbReference type="Pfam" id="PF06439"/>
    </source>
</evidence>
<comment type="caution">
    <text evidence="4">The sequence shown here is derived from an EMBL/GenBank/DDBJ whole genome shotgun (WGS) entry which is preliminary data.</text>
</comment>
<dbReference type="Gene3D" id="2.60.120.560">
    <property type="entry name" value="Exo-inulinase, domain 1"/>
    <property type="match status" value="1"/>
</dbReference>
<dbReference type="PROSITE" id="PS51257">
    <property type="entry name" value="PROKAR_LIPOPROTEIN"/>
    <property type="match status" value="1"/>
</dbReference>